<keyword evidence="1 2" id="KW-0129">CBS domain</keyword>
<accession>Q9YFH9</accession>
<dbReference type="Pfam" id="PF00571">
    <property type="entry name" value="CBS"/>
    <property type="match status" value="2"/>
</dbReference>
<dbReference type="Gene3D" id="3.10.580.10">
    <property type="entry name" value="CBS-domain"/>
    <property type="match status" value="1"/>
</dbReference>
<evidence type="ECO:0000259" key="3">
    <source>
        <dbReference type="PROSITE" id="PS51371"/>
    </source>
</evidence>
<evidence type="ECO:0000256" key="2">
    <source>
        <dbReference type="PROSITE-ProRule" id="PRU00703"/>
    </source>
</evidence>
<name>Q9YFH9_AERPE</name>
<dbReference type="GeneID" id="1444492"/>
<dbReference type="SMART" id="SM00116">
    <property type="entry name" value="CBS"/>
    <property type="match status" value="2"/>
</dbReference>
<dbReference type="AlphaFoldDB" id="Q9YFH9"/>
<dbReference type="RefSeq" id="WP_010865616.1">
    <property type="nucleotide sequence ID" value="NC_000854.2"/>
</dbReference>
<dbReference type="InterPro" id="IPR046342">
    <property type="entry name" value="CBS_dom_sf"/>
</dbReference>
<dbReference type="STRING" id="272557.APE_0267"/>
<feature type="domain" description="CBS" evidence="3">
    <location>
        <begin position="84"/>
        <end position="140"/>
    </location>
</feature>
<dbReference type="InterPro" id="IPR051257">
    <property type="entry name" value="Diverse_CBS-Domain"/>
</dbReference>
<dbReference type="eggNOG" id="arCOG00606">
    <property type="taxonomic scope" value="Archaea"/>
</dbReference>
<organism evidence="4 5">
    <name type="scientific">Aeropyrum pernix (strain ATCC 700893 / DSM 11879 / JCM 9820 / NBRC 100138 / K1)</name>
    <dbReference type="NCBI Taxonomy" id="272557"/>
    <lineage>
        <taxon>Archaea</taxon>
        <taxon>Thermoproteota</taxon>
        <taxon>Thermoprotei</taxon>
        <taxon>Desulfurococcales</taxon>
        <taxon>Desulfurococcaceae</taxon>
        <taxon>Aeropyrum</taxon>
    </lineage>
</organism>
<dbReference type="CDD" id="cd09836">
    <property type="entry name" value="CBS_pair_arch"/>
    <property type="match status" value="1"/>
</dbReference>
<dbReference type="PROSITE" id="PS51371">
    <property type="entry name" value="CBS"/>
    <property type="match status" value="2"/>
</dbReference>
<gene>
    <name evidence="4" type="ordered locus">APE_0267</name>
</gene>
<sequence length="143" mass="15747">MPVFKRYMRSPRLKAKHVMSTPPVTIEVGRSIAEAARLMAERGVGSLIVVDKQGLVKGILTERDIINSLASGKACAEGKVEDIMSRNPIVASPDDDLEIIIEKMRDMNIRHIPVIDEDGRPLGMISVRDIIDLGVSALKLFVE</sequence>
<dbReference type="PANTHER" id="PTHR43080:SF2">
    <property type="entry name" value="CBS DOMAIN-CONTAINING PROTEIN"/>
    <property type="match status" value="1"/>
</dbReference>
<reference evidence="4 5" key="1">
    <citation type="journal article" date="1999" name="DNA Res.">
        <title>Complete genome sequence of an aerobic hyper-thermophilic crenarchaeon, Aeropyrum pernix K1.</title>
        <authorList>
            <person name="Kawarabayasi Y."/>
            <person name="Hino Y."/>
            <person name="Horikawa H."/>
            <person name="Yamazaki S."/>
            <person name="Haikawa Y."/>
            <person name="Jin-no K."/>
            <person name="Takahashi M."/>
            <person name="Sekine M."/>
            <person name="Baba S."/>
            <person name="Ankai A."/>
            <person name="Kosugi H."/>
            <person name="Hosoyama A."/>
            <person name="Fukui S."/>
            <person name="Nagai Y."/>
            <person name="Nishijima K."/>
            <person name="Nakazawa H."/>
            <person name="Takamiya M."/>
            <person name="Masuda S."/>
            <person name="Funahashi T."/>
            <person name="Tanaka T."/>
            <person name="Kudoh Y."/>
            <person name="Yamazaki J."/>
            <person name="Kushida N."/>
            <person name="Oguchi A."/>
            <person name="Aoki K."/>
            <person name="Kubota K."/>
            <person name="Nakamura Y."/>
            <person name="Nomura N."/>
            <person name="Sako Y."/>
            <person name="Kikuchi H."/>
        </authorList>
    </citation>
    <scope>NUCLEOTIDE SEQUENCE [LARGE SCALE GENOMIC DNA]</scope>
    <source>
        <strain evidence="5">ATCC 700893 / DSM 11879 / JCM 9820 / NBRC 100138 / K1</strain>
    </source>
</reference>
<evidence type="ECO:0000313" key="4">
    <source>
        <dbReference type="EMBL" id="BAA79182.1"/>
    </source>
</evidence>
<dbReference type="InterPro" id="IPR000644">
    <property type="entry name" value="CBS_dom"/>
</dbReference>
<proteinExistence type="predicted"/>
<keyword evidence="5" id="KW-1185">Reference proteome</keyword>
<dbReference type="EnsemblBacteria" id="BAA79182">
    <property type="protein sequence ID" value="BAA79182"/>
    <property type="gene ID" value="APE_0267"/>
</dbReference>
<dbReference type="EMBL" id="BA000002">
    <property type="protein sequence ID" value="BAA79182.1"/>
    <property type="molecule type" value="Genomic_DNA"/>
</dbReference>
<feature type="domain" description="CBS" evidence="3">
    <location>
        <begin position="19"/>
        <end position="77"/>
    </location>
</feature>
<dbReference type="PANTHER" id="PTHR43080">
    <property type="entry name" value="CBS DOMAIN-CONTAINING PROTEIN CBSX3, MITOCHONDRIAL"/>
    <property type="match status" value="1"/>
</dbReference>
<dbReference type="Proteomes" id="UP000002518">
    <property type="component" value="Chromosome"/>
</dbReference>
<dbReference type="KEGG" id="ape:APE_0267"/>
<dbReference type="PIR" id="D72785">
    <property type="entry name" value="D72785"/>
</dbReference>
<evidence type="ECO:0000313" key="5">
    <source>
        <dbReference type="Proteomes" id="UP000002518"/>
    </source>
</evidence>
<protein>
    <recommendedName>
        <fullName evidence="3">CBS domain-containing protein</fullName>
    </recommendedName>
</protein>
<dbReference type="SUPFAM" id="SSF54631">
    <property type="entry name" value="CBS-domain pair"/>
    <property type="match status" value="1"/>
</dbReference>
<evidence type="ECO:0000256" key="1">
    <source>
        <dbReference type="ARBA" id="ARBA00023122"/>
    </source>
</evidence>